<evidence type="ECO:0000313" key="2">
    <source>
        <dbReference type="EMBL" id="MDE8649950.1"/>
    </source>
</evidence>
<dbReference type="EMBL" id="JARDXE010000039">
    <property type="protein sequence ID" value="MDE8649950.1"/>
    <property type="molecule type" value="Genomic_DNA"/>
</dbReference>
<evidence type="ECO:0000313" key="3">
    <source>
        <dbReference type="Proteomes" id="UP001217325"/>
    </source>
</evidence>
<keyword evidence="1" id="KW-0732">Signal</keyword>
<organism evidence="2 3">
    <name type="scientific">Rhodococcus qingshengii</name>
    <dbReference type="NCBI Taxonomy" id="334542"/>
    <lineage>
        <taxon>Bacteria</taxon>
        <taxon>Bacillati</taxon>
        <taxon>Actinomycetota</taxon>
        <taxon>Actinomycetes</taxon>
        <taxon>Mycobacteriales</taxon>
        <taxon>Nocardiaceae</taxon>
        <taxon>Rhodococcus</taxon>
        <taxon>Rhodococcus erythropolis group</taxon>
    </lineage>
</organism>
<protein>
    <recommendedName>
        <fullName evidence="4">Lipoprotein</fullName>
    </recommendedName>
</protein>
<proteinExistence type="predicted"/>
<dbReference type="PROSITE" id="PS51257">
    <property type="entry name" value="PROKAR_LIPOPROTEIN"/>
    <property type="match status" value="1"/>
</dbReference>
<dbReference type="Proteomes" id="UP001217325">
    <property type="component" value="Unassembled WGS sequence"/>
</dbReference>
<feature type="signal peptide" evidence="1">
    <location>
        <begin position="1"/>
        <end position="28"/>
    </location>
</feature>
<sequence>MRMIKGLVIGLTAVLGTTIITACGSSSAEDEAQNRTVVVDQSVKSANRKIVEVDGVTASFYYSTATASGPMGTNRPVVHVELEPITPGGVKNFRAKVEVRHDGNPVDTYYSFDNKGASKNEKITNDFEYKMSFGLLPQVTGPRHDGSSDDLASKTGTDFEFTIADIEIADTPFAPTELVRRALPTFADTPEDQFNKLAYDRRWPVSKNFTPPANSGSTTDPVRLPATAMISFIRQVNERADSKTAATSPTQVFEDWMKTWNADMLAKGIEVFGDDRIKETYRRVLAGDIERWFPSSTYIVGTGPGQIPPGTYQTTASDRLFKDGYWERTSVSGDIIDNNFVSSAQQVTVTIGANDGQFTASRLGTWKPVG</sequence>
<name>A0AAW6LYE0_RHOSG</name>
<evidence type="ECO:0000256" key="1">
    <source>
        <dbReference type="SAM" id="SignalP"/>
    </source>
</evidence>
<feature type="chain" id="PRO_5043756372" description="Lipoprotein" evidence="1">
    <location>
        <begin position="29"/>
        <end position="370"/>
    </location>
</feature>
<comment type="caution">
    <text evidence="2">The sequence shown here is derived from an EMBL/GenBank/DDBJ whole genome shotgun (WGS) entry which is preliminary data.</text>
</comment>
<dbReference type="RefSeq" id="WP_275233102.1">
    <property type="nucleotide sequence ID" value="NZ_JARDXE010000039.1"/>
</dbReference>
<reference evidence="2" key="1">
    <citation type="submission" date="2023-02" db="EMBL/GenBank/DDBJ databases">
        <title>A novel hydrolase synthesized by Rhodococcus erythropolis HQ is responsible for the detoxification of Zearalenone.</title>
        <authorList>
            <person name="Hu J."/>
            <person name="Xu J."/>
        </authorList>
    </citation>
    <scope>NUCLEOTIDE SEQUENCE</scope>
    <source>
        <strain evidence="2">HQ</strain>
    </source>
</reference>
<evidence type="ECO:0008006" key="4">
    <source>
        <dbReference type="Google" id="ProtNLM"/>
    </source>
</evidence>
<dbReference type="AlphaFoldDB" id="A0AAW6LYE0"/>
<gene>
    <name evidence="2" type="ORF">PXH69_33845</name>
</gene>
<accession>A0AAW6LYE0</accession>